<dbReference type="PANTHER" id="PTHR10039:SF5">
    <property type="entry name" value="NACHT DOMAIN-CONTAINING PROTEIN"/>
    <property type="match status" value="1"/>
</dbReference>
<gene>
    <name evidence="3" type="ORF">FN846DRAFT_786182</name>
</gene>
<dbReference type="Gene3D" id="3.40.50.300">
    <property type="entry name" value="P-loop containing nucleotide triphosphate hydrolases"/>
    <property type="match status" value="1"/>
</dbReference>
<dbReference type="SUPFAM" id="SSF52540">
    <property type="entry name" value="P-loop containing nucleoside triphosphate hydrolases"/>
    <property type="match status" value="1"/>
</dbReference>
<dbReference type="Proteomes" id="UP000326924">
    <property type="component" value="Unassembled WGS sequence"/>
</dbReference>
<evidence type="ECO:0000256" key="1">
    <source>
        <dbReference type="ARBA" id="ARBA00022737"/>
    </source>
</evidence>
<dbReference type="AlphaFoldDB" id="A0A5J5EIP6"/>
<dbReference type="Pfam" id="PF24883">
    <property type="entry name" value="NPHP3_N"/>
    <property type="match status" value="1"/>
</dbReference>
<evidence type="ECO:0000313" key="3">
    <source>
        <dbReference type="EMBL" id="KAA8894548.1"/>
    </source>
</evidence>
<keyword evidence="4" id="KW-1185">Reference proteome</keyword>
<feature type="domain" description="NACHT" evidence="2">
    <location>
        <begin position="159"/>
        <end position="310"/>
    </location>
</feature>
<feature type="non-terminal residue" evidence="3">
    <location>
        <position position="591"/>
    </location>
</feature>
<name>A0A5J5EIP6_9PEZI</name>
<comment type="caution">
    <text evidence="3">The sequence shown here is derived from an EMBL/GenBank/DDBJ whole genome shotgun (WGS) entry which is preliminary data.</text>
</comment>
<dbReference type="InterPro" id="IPR007111">
    <property type="entry name" value="NACHT_NTPase"/>
</dbReference>
<dbReference type="OrthoDB" id="5382429at2759"/>
<dbReference type="PROSITE" id="PS50837">
    <property type="entry name" value="NACHT"/>
    <property type="match status" value="1"/>
</dbReference>
<accession>A0A5J5EIP6</accession>
<protein>
    <recommendedName>
        <fullName evidence="2">NACHT domain-containing protein</fullName>
    </recommendedName>
</protein>
<sequence>MGTAQEKVSRLLNFSTLEDLRNAFEQTIHKEIGVATSKTARNSREPRAATAIHHLIFAFDLDNPTFEAWKNFLESLRKLQGNSLLPFKVLVANPPISSNLGLDCSEILLEYDKERQECLKSLHFENSRYGTISDSNQHTLGWFFDSPEYKDWISSKDSSLLFIEGKPGSGKSTLMRFFKKNFGSTSQKSKIMADFFYSARTGGLHTRHHSMLRSLLFRILEADESSFVHFQSTYRGLNLGSDGLKKWSDEDMRRVLKECGTHKLRSDLILVIDALDESDESERLVILGLLRELARPGSGNCVKVCLASRPIPGAPKDSHSGFQYISLQTKNFQDIKKFTEDFISNLPMDEKTKVSAQEYIIDHADGVFVWVNLIKQDLNNYIHNGSNPAQLMRYLKDLPTDLEEYYKRMLCQLKKNKPTGLEHGKRILQFCLFSHRHITLAELHQALALPGDGVSEFMPRGTEYLRENMSINIRWLIFKSTGNFVEIKSIPGYSDIVQVMHQTVREFFVRSHGSVQDQASSFIISEADAHSMFKTTCIQYLRLIREEICHSPERSVPIKDWGDQDYLTLSEYLDTRPFLLYSLEYLAPHKD</sequence>
<keyword evidence="1" id="KW-0677">Repeat</keyword>
<dbReference type="EMBL" id="VXIS01000331">
    <property type="protein sequence ID" value="KAA8894548.1"/>
    <property type="molecule type" value="Genomic_DNA"/>
</dbReference>
<dbReference type="InterPro" id="IPR027417">
    <property type="entry name" value="P-loop_NTPase"/>
</dbReference>
<reference evidence="3 4" key="1">
    <citation type="submission" date="2019-09" db="EMBL/GenBank/DDBJ databases">
        <title>Draft genome of the ectomycorrhizal ascomycete Sphaerosporella brunnea.</title>
        <authorList>
            <consortium name="DOE Joint Genome Institute"/>
            <person name="Benucci G.M."/>
            <person name="Marozzi G."/>
            <person name="Antonielli L."/>
            <person name="Sanchez S."/>
            <person name="Marco P."/>
            <person name="Wang X."/>
            <person name="Falini L.B."/>
            <person name="Barry K."/>
            <person name="Haridas S."/>
            <person name="Lipzen A."/>
            <person name="Labutti K."/>
            <person name="Grigoriev I.V."/>
            <person name="Murat C."/>
            <person name="Martin F."/>
            <person name="Albertini E."/>
            <person name="Donnini D."/>
            <person name="Bonito G."/>
        </authorList>
    </citation>
    <scope>NUCLEOTIDE SEQUENCE [LARGE SCALE GENOMIC DNA]</scope>
    <source>
        <strain evidence="3 4">Sb_GMNB300</strain>
    </source>
</reference>
<dbReference type="PANTHER" id="PTHR10039">
    <property type="entry name" value="AMELOGENIN"/>
    <property type="match status" value="1"/>
</dbReference>
<proteinExistence type="predicted"/>
<dbReference type="InParanoid" id="A0A5J5EIP6"/>
<organism evidence="3 4">
    <name type="scientific">Sphaerosporella brunnea</name>
    <dbReference type="NCBI Taxonomy" id="1250544"/>
    <lineage>
        <taxon>Eukaryota</taxon>
        <taxon>Fungi</taxon>
        <taxon>Dikarya</taxon>
        <taxon>Ascomycota</taxon>
        <taxon>Pezizomycotina</taxon>
        <taxon>Pezizomycetes</taxon>
        <taxon>Pezizales</taxon>
        <taxon>Pyronemataceae</taxon>
        <taxon>Sphaerosporella</taxon>
    </lineage>
</organism>
<dbReference type="InterPro" id="IPR056884">
    <property type="entry name" value="NPHP3-like_N"/>
</dbReference>
<evidence type="ECO:0000313" key="4">
    <source>
        <dbReference type="Proteomes" id="UP000326924"/>
    </source>
</evidence>
<evidence type="ECO:0000259" key="2">
    <source>
        <dbReference type="PROSITE" id="PS50837"/>
    </source>
</evidence>